<feature type="compositionally biased region" description="Low complexity" evidence="1">
    <location>
        <begin position="80"/>
        <end position="97"/>
    </location>
</feature>
<evidence type="ECO:0000256" key="2">
    <source>
        <dbReference type="SAM" id="SignalP"/>
    </source>
</evidence>
<gene>
    <name evidence="3" type="ORF">SK854_01270</name>
</gene>
<evidence type="ECO:0000313" key="3">
    <source>
        <dbReference type="EMBL" id="MDX8140722.1"/>
    </source>
</evidence>
<organism evidence="3 4">
    <name type="scientific">Lentzea sokolovensis</name>
    <dbReference type="NCBI Taxonomy" id="3095429"/>
    <lineage>
        <taxon>Bacteria</taxon>
        <taxon>Bacillati</taxon>
        <taxon>Actinomycetota</taxon>
        <taxon>Actinomycetes</taxon>
        <taxon>Pseudonocardiales</taxon>
        <taxon>Pseudonocardiaceae</taxon>
        <taxon>Lentzea</taxon>
    </lineage>
</organism>
<feature type="chain" id="PRO_5045843965" evidence="2">
    <location>
        <begin position="24"/>
        <end position="335"/>
    </location>
</feature>
<dbReference type="EMBL" id="JAXAVU010000001">
    <property type="protein sequence ID" value="MDX8140722.1"/>
    <property type="molecule type" value="Genomic_DNA"/>
</dbReference>
<proteinExistence type="predicted"/>
<evidence type="ECO:0000256" key="1">
    <source>
        <dbReference type="SAM" id="MobiDB-lite"/>
    </source>
</evidence>
<reference evidence="3 4" key="2">
    <citation type="submission" date="2023-11" db="EMBL/GenBank/DDBJ databases">
        <authorList>
            <person name="Lara A.C."/>
            <person name="Chronakova A."/>
        </authorList>
    </citation>
    <scope>NUCLEOTIDE SEQUENCE [LARGE SCALE GENOMIC DNA]</scope>
    <source>
        <strain evidence="3 4">BCCO 10_0061</strain>
    </source>
</reference>
<comment type="caution">
    <text evidence="3">The sequence shown here is derived from an EMBL/GenBank/DDBJ whole genome shotgun (WGS) entry which is preliminary data.</text>
</comment>
<accession>A0ABU4UMJ0</accession>
<evidence type="ECO:0000313" key="4">
    <source>
        <dbReference type="Proteomes" id="UP001285352"/>
    </source>
</evidence>
<protein>
    <submittedName>
        <fullName evidence="3">Uncharacterized protein</fullName>
    </submittedName>
</protein>
<dbReference type="RefSeq" id="WP_319973074.1">
    <property type="nucleotide sequence ID" value="NZ_JAXAVU010000001.1"/>
</dbReference>
<reference evidence="3 4" key="1">
    <citation type="submission" date="2023-11" db="EMBL/GenBank/DDBJ databases">
        <title>Lentzea sokolovensis, sp. nov., Lentzea kristufkii, sp. nov., and Lentzea miocenensis, sp. nov., rare actinobacteria from Sokolov Coal Basin, Miocene lacustrine sediment, Czech Republic.</title>
        <authorList>
            <person name="Lara A."/>
            <person name="Kotroba L."/>
            <person name="Nouioui I."/>
            <person name="Neumann-Schaal M."/>
            <person name="Mast Y."/>
            <person name="Chronakova A."/>
        </authorList>
    </citation>
    <scope>NUCLEOTIDE SEQUENCE [LARGE SCALE GENOMIC DNA]</scope>
    <source>
        <strain evidence="3 4">BCCO 10_0061</strain>
    </source>
</reference>
<feature type="signal peptide" evidence="2">
    <location>
        <begin position="1"/>
        <end position="23"/>
    </location>
</feature>
<dbReference type="Proteomes" id="UP001285352">
    <property type="component" value="Unassembled WGS sequence"/>
</dbReference>
<keyword evidence="2" id="KW-0732">Signal</keyword>
<feature type="region of interest" description="Disordered" evidence="1">
    <location>
        <begin position="75"/>
        <end position="97"/>
    </location>
</feature>
<sequence>MRKAPLVLLVLSFFAFLPAPATAATDLPGGKAYFVVSRGSFKTGTTNWMRLSDYTFTTDGKVRARTYLWQQAKPVARQGTGTTPDSSCSTSSSTPPQTLVRSCQVLTAGGFTSSPNESTPGNYRLDGDQLHITWDVPGWNEQWAVVPSPDGTLARLDFRSNALATAGYGYGSNTPLTTRRQMSSVQSFPGNLRLEFHGWDKGDPVSNGSGFDIGLYRTCTTTSWCLTYRQPESANSCQGGSGCKQGGDTSIQNHVVRVSNTDRRDTHWHWCSCLSINSAGKEEFCYKGNSHVKPMLQILDDNGQFHGWVGVEASFSPQNNRNDDMISAFRVADFR</sequence>
<keyword evidence="4" id="KW-1185">Reference proteome</keyword>
<name>A0ABU4UMJ0_9PSEU</name>